<keyword evidence="4" id="KW-1185">Reference proteome</keyword>
<dbReference type="SUPFAM" id="SSF56091">
    <property type="entry name" value="DNA ligase/mRNA capping enzyme, catalytic domain"/>
    <property type="match status" value="1"/>
</dbReference>
<dbReference type="PANTHER" id="PTHR10367">
    <property type="entry name" value="MRNA-CAPPING ENZYME"/>
    <property type="match status" value="1"/>
</dbReference>
<dbReference type="Proteomes" id="UP000075714">
    <property type="component" value="Unassembled WGS sequence"/>
</dbReference>
<dbReference type="SUPFAM" id="SSF81383">
    <property type="entry name" value="F-box domain"/>
    <property type="match status" value="1"/>
</dbReference>
<feature type="domain" description="F-box" evidence="2">
    <location>
        <begin position="1331"/>
        <end position="1382"/>
    </location>
</feature>
<name>A0A150GC04_GONPE</name>
<dbReference type="OrthoDB" id="549111at2759"/>
<reference evidence="4" key="1">
    <citation type="journal article" date="2016" name="Nat. Commun.">
        <title>The Gonium pectorale genome demonstrates co-option of cell cycle regulation during the evolution of multicellularity.</title>
        <authorList>
            <person name="Hanschen E.R."/>
            <person name="Marriage T.N."/>
            <person name="Ferris P.J."/>
            <person name="Hamaji T."/>
            <person name="Toyoda A."/>
            <person name="Fujiyama A."/>
            <person name="Neme R."/>
            <person name="Noguchi H."/>
            <person name="Minakuchi Y."/>
            <person name="Suzuki M."/>
            <person name="Kawai-Toyooka H."/>
            <person name="Smith D.R."/>
            <person name="Sparks H."/>
            <person name="Anderson J."/>
            <person name="Bakaric R."/>
            <person name="Luria V."/>
            <person name="Karger A."/>
            <person name="Kirschner M.W."/>
            <person name="Durand P.M."/>
            <person name="Michod R.E."/>
            <person name="Nozaki H."/>
            <person name="Olson B.J."/>
        </authorList>
    </citation>
    <scope>NUCLEOTIDE SEQUENCE [LARGE SCALE GENOMIC DNA]</scope>
    <source>
        <strain evidence="4">NIES-2863</strain>
    </source>
</reference>
<accession>A0A150GC04</accession>
<dbReference type="SUPFAM" id="SSF52540">
    <property type="entry name" value="P-loop containing nucleoside triphosphate hydrolases"/>
    <property type="match status" value="1"/>
</dbReference>
<dbReference type="InterPro" id="IPR027417">
    <property type="entry name" value="P-loop_NTPase"/>
</dbReference>
<comment type="caution">
    <text evidence="3">The sequence shown here is derived from an EMBL/GenBank/DDBJ whole genome shotgun (WGS) entry which is preliminary data.</text>
</comment>
<gene>
    <name evidence="3" type="ORF">GPECTOR_35g825</name>
</gene>
<dbReference type="InterPro" id="IPR036047">
    <property type="entry name" value="F-box-like_dom_sf"/>
</dbReference>
<dbReference type="GO" id="GO:0006370">
    <property type="term" value="P:7-methylguanosine mRNA capping"/>
    <property type="evidence" value="ECO:0007669"/>
    <property type="project" value="TreeGrafter"/>
</dbReference>
<sequence>MPGPHIIGGAVLLIGAPGVGKSTLGRYLQQAHPDRVTFFSVGEELRLRGLVPQHPEAPDAARRRELRQLVRELLSRECGRWLEQQRAAGEAACAQAPAGSLGSGTGSAAAHVLVLECIKETEDGFDALEVLRECGLPLLQVLFLPTDITPSPQLRELVRSLTSPQLSSAQRDRERRVRERAAKWAAHAGRILEFFSSLSLLSELTVGRPCGVWASLAALGYSAGPTFRPQESSATLTASAQERMKRRVRKWPLPPPPVSPPAWLASAGWRLPSGLALTPLQPVTSRRLVTCAAERDWALAEAAQLSGLRLFGGEAGDGAGVNSLPPALPMPTAGVVSEEDARWVTAPGRYAVSRKCDGTRCLLLALGPPPPQLQRSGDGEPQDEASGGTYLMNRVGSLYAFSVRPGASANSGTGGGAVAEGGMPKPPPACSRLPPGTVLDGELVWVGGRGFFLAFDALVVGGTRLWALPLRQRLAALESGGALGLQEAEESPELQNAAAVTAEATASTSTGVPTRAAGPAATTTTVSAATPQLLPLRKKQQAPADPASNVLTLLHKRHLPASAASLRQLEATRPACPYPTDGLLFTPYSMPYVLGMAELLYKWQPREAVGVDLGGEEAARLAKRNCHELHTTLVRSLVYECLPYMGGDPVPVDVRWDKTHGNAPRAAQRLDRTAGARWREMRYAGDLATAADAVEAAAETAAAAGVAPPSLEQPPAPPAHPARGMEYGDLYDKVLAAVAAGDVERAVDSVDPGSGLEIFNYREGAPLGGVEGLCRGLVLHPPSRTVVATPFTKFAEHQEPKAPAPRPAAGPAGARDTFGPRRLRRQLLTPVVATLVPLLGSGLEGQEETQQQPTGGDGGRGADRRSPAHASVKVDGSCVVAFVWGGRLRTATRRRFDSEQALWAAERLAANANASAFQPGWTYVMEAVYGRNRVVVPYTFEGLVLLAAVDPGGAELPLPALPALAEALGVTMAVPYISGGPVELVSGLPGFRPMDKGADALDAQDKEAAVDRTFCDGSAAAVPPPAAFEGWVLSTPDGVRQKLVQLPYKRTSLVGKMLHPLTVWDRVRCGGASPASLSLGLPHHFRSELAAQLAAMEGRYGAARAEVLRLLRRAAEEGSMEALRRAAGAQPELWPIAPAVADAPGGAVISGLRAGAPAAPASGAVAAEPAGGAIALSVGAGRGAAAVGGGEPALEELLATLSLREPAGLGAAINGAGYGSDWLTCAAFRRALCYAAVCLEDNNTDSAMLEQLAPSMYMAGREEAVSGGSGSSKRSTVRAPRLRGLLLDCARPGDDGRLPGYAPSPAFAQTWAKGWGQGPPVGRMAAPSPPPLLGSMLPDALLEACLALLGERDLVAALMVCRRWREVLAAGAGTVGRLAERLAAGRWAAEQRRAAEQRQAAEQRRREEEEEEEAQRRRDQLSRRIALILFGSSDDDEGYGGYGGYGRYGRYGGYGSY</sequence>
<protein>
    <recommendedName>
        <fullName evidence="2">F-box domain-containing protein</fullName>
    </recommendedName>
</protein>
<evidence type="ECO:0000256" key="1">
    <source>
        <dbReference type="SAM" id="MobiDB-lite"/>
    </source>
</evidence>
<dbReference type="Gene3D" id="3.30.470.30">
    <property type="entry name" value="DNA ligase/mRNA capping enzyme"/>
    <property type="match status" value="1"/>
</dbReference>
<organism evidence="3 4">
    <name type="scientific">Gonium pectorale</name>
    <name type="common">Green alga</name>
    <dbReference type="NCBI Taxonomy" id="33097"/>
    <lineage>
        <taxon>Eukaryota</taxon>
        <taxon>Viridiplantae</taxon>
        <taxon>Chlorophyta</taxon>
        <taxon>core chlorophytes</taxon>
        <taxon>Chlorophyceae</taxon>
        <taxon>CS clade</taxon>
        <taxon>Chlamydomonadales</taxon>
        <taxon>Volvocaceae</taxon>
        <taxon>Gonium</taxon>
    </lineage>
</organism>
<feature type="region of interest" description="Disordered" evidence="1">
    <location>
        <begin position="487"/>
        <end position="526"/>
    </location>
</feature>
<dbReference type="EMBL" id="LSYV01000036">
    <property type="protein sequence ID" value="KXZ47387.1"/>
    <property type="molecule type" value="Genomic_DNA"/>
</dbReference>
<feature type="region of interest" description="Disordered" evidence="1">
    <location>
        <begin position="1393"/>
        <end position="1419"/>
    </location>
</feature>
<proteinExistence type="predicted"/>
<feature type="region of interest" description="Disordered" evidence="1">
    <location>
        <begin position="842"/>
        <end position="869"/>
    </location>
</feature>
<dbReference type="PROSITE" id="PS50181">
    <property type="entry name" value="FBOX"/>
    <property type="match status" value="1"/>
</dbReference>
<evidence type="ECO:0000313" key="3">
    <source>
        <dbReference type="EMBL" id="KXZ47387.1"/>
    </source>
</evidence>
<dbReference type="PANTHER" id="PTHR10367:SF17">
    <property type="entry name" value="MRNA-CAPPING ENZYME"/>
    <property type="match status" value="1"/>
</dbReference>
<evidence type="ECO:0000259" key="2">
    <source>
        <dbReference type="PROSITE" id="PS50181"/>
    </source>
</evidence>
<feature type="region of interest" description="Disordered" evidence="1">
    <location>
        <begin position="794"/>
        <end position="820"/>
    </location>
</feature>
<feature type="region of interest" description="Disordered" evidence="1">
    <location>
        <begin position="410"/>
        <end position="433"/>
    </location>
</feature>
<evidence type="ECO:0000313" key="4">
    <source>
        <dbReference type="Proteomes" id="UP000075714"/>
    </source>
</evidence>
<dbReference type="STRING" id="33097.A0A150GC04"/>
<dbReference type="InterPro" id="IPR001810">
    <property type="entry name" value="F-box_dom"/>
</dbReference>
<dbReference type="InterPro" id="IPR051029">
    <property type="entry name" value="mRNA_Capping_Enz/RNA_Phosphat"/>
</dbReference>
<feature type="compositionally biased region" description="Low complexity" evidence="1">
    <location>
        <begin position="497"/>
        <end position="526"/>
    </location>
</feature>
<feature type="region of interest" description="Disordered" evidence="1">
    <location>
        <begin position="367"/>
        <end position="387"/>
    </location>
</feature>
<dbReference type="GO" id="GO:0004484">
    <property type="term" value="F:mRNA guanylyltransferase activity"/>
    <property type="evidence" value="ECO:0007669"/>
    <property type="project" value="TreeGrafter"/>
</dbReference>
<dbReference type="Gene3D" id="3.40.50.300">
    <property type="entry name" value="P-loop containing nucleotide triphosphate hydrolases"/>
    <property type="match status" value="1"/>
</dbReference>
<feature type="compositionally biased region" description="Basic and acidic residues" evidence="1">
    <location>
        <begin position="1393"/>
        <end position="1407"/>
    </location>
</feature>